<evidence type="ECO:0000313" key="1">
    <source>
        <dbReference type="EMBL" id="KAG5213228.1"/>
    </source>
</evidence>
<dbReference type="EMBL" id="JAEMGP010000002">
    <property type="protein sequence ID" value="KAG5213228.1"/>
    <property type="molecule type" value="Genomic_DNA"/>
</dbReference>
<accession>A0A836AM40</accession>
<gene>
    <name evidence="1" type="ORF">JEQ12_009014</name>
</gene>
<dbReference type="Proteomes" id="UP000664991">
    <property type="component" value="Unassembled WGS sequence"/>
</dbReference>
<organism evidence="1 2">
    <name type="scientific">Ovis aries</name>
    <name type="common">Sheep</name>
    <dbReference type="NCBI Taxonomy" id="9940"/>
    <lineage>
        <taxon>Eukaryota</taxon>
        <taxon>Metazoa</taxon>
        <taxon>Chordata</taxon>
        <taxon>Craniata</taxon>
        <taxon>Vertebrata</taxon>
        <taxon>Euteleostomi</taxon>
        <taxon>Mammalia</taxon>
        <taxon>Eutheria</taxon>
        <taxon>Laurasiatheria</taxon>
        <taxon>Artiodactyla</taxon>
        <taxon>Ruminantia</taxon>
        <taxon>Pecora</taxon>
        <taxon>Bovidae</taxon>
        <taxon>Caprinae</taxon>
        <taxon>Ovis</taxon>
    </lineage>
</organism>
<dbReference type="AlphaFoldDB" id="A0A836AM40"/>
<proteinExistence type="predicted"/>
<comment type="caution">
    <text evidence="1">The sequence shown here is derived from an EMBL/GenBank/DDBJ whole genome shotgun (WGS) entry which is preliminary data.</text>
</comment>
<name>A0A836AM40_SHEEP</name>
<sequence length="201" mass="22848">MFKSKPVKNVSLPMIAKKNLRLGTPQKSFRSVQAPTNTIRFSSLPVLLELCCAFLLICGNSFPEQPRDKRITRVLVILPLSTFHLYPPSQDNSMKSQRTYPNRGCLSILLRSKSTSPEEYHTHYYSLLPCAAFVLKPHTGSLANGGATRRESGGFKIILNLKKVEYSKRDACELIERYLSRFSSELQRIELQNSIKDRRLG</sequence>
<evidence type="ECO:0000313" key="2">
    <source>
        <dbReference type="Proteomes" id="UP000664991"/>
    </source>
</evidence>
<reference evidence="1 2" key="1">
    <citation type="submission" date="2020-12" db="EMBL/GenBank/DDBJ databases">
        <title>De novo assembly of Tibetan sheep genome.</title>
        <authorList>
            <person name="Li X."/>
        </authorList>
    </citation>
    <scope>NUCLEOTIDE SEQUENCE [LARGE SCALE GENOMIC DNA]</scope>
    <source>
        <tissue evidence="1">Heart</tissue>
    </source>
</reference>
<protein>
    <submittedName>
        <fullName evidence="1">Uncharacterized protein</fullName>
    </submittedName>
</protein>